<proteinExistence type="predicted"/>
<dbReference type="Pfam" id="PF07654">
    <property type="entry name" value="C1-set"/>
    <property type="match status" value="1"/>
</dbReference>
<dbReference type="CDD" id="cd00099">
    <property type="entry name" value="IgV"/>
    <property type="match status" value="1"/>
</dbReference>
<dbReference type="PROSITE" id="PS50835">
    <property type="entry name" value="IG_LIKE"/>
    <property type="match status" value="2"/>
</dbReference>
<dbReference type="InterPro" id="IPR003597">
    <property type="entry name" value="Ig_C1-set"/>
</dbReference>
<keyword evidence="3" id="KW-1185">Reference proteome</keyword>
<feature type="domain" description="Ig-like" evidence="1">
    <location>
        <begin position="120"/>
        <end position="202"/>
    </location>
</feature>
<dbReference type="STRING" id="43700.ENSMALP00000029692"/>
<dbReference type="SUPFAM" id="SSF48726">
    <property type="entry name" value="Immunoglobulin"/>
    <property type="match status" value="2"/>
</dbReference>
<dbReference type="SMART" id="SM00407">
    <property type="entry name" value="IGc1"/>
    <property type="match status" value="1"/>
</dbReference>
<dbReference type="InterPro" id="IPR036179">
    <property type="entry name" value="Ig-like_dom_sf"/>
</dbReference>
<protein>
    <recommendedName>
        <fullName evidence="1">Ig-like domain-containing protein</fullName>
    </recommendedName>
</protein>
<organism evidence="2 3">
    <name type="scientific">Monopterus albus</name>
    <name type="common">Swamp eel</name>
    <dbReference type="NCBI Taxonomy" id="43700"/>
    <lineage>
        <taxon>Eukaryota</taxon>
        <taxon>Metazoa</taxon>
        <taxon>Chordata</taxon>
        <taxon>Craniata</taxon>
        <taxon>Vertebrata</taxon>
        <taxon>Euteleostomi</taxon>
        <taxon>Actinopterygii</taxon>
        <taxon>Neopterygii</taxon>
        <taxon>Teleostei</taxon>
        <taxon>Neoteleostei</taxon>
        <taxon>Acanthomorphata</taxon>
        <taxon>Anabantaria</taxon>
        <taxon>Synbranchiformes</taxon>
        <taxon>Synbranchidae</taxon>
        <taxon>Monopterus</taxon>
    </lineage>
</organism>
<dbReference type="InterPro" id="IPR003599">
    <property type="entry name" value="Ig_sub"/>
</dbReference>
<dbReference type="SMART" id="SM00406">
    <property type="entry name" value="IGv"/>
    <property type="match status" value="1"/>
</dbReference>
<feature type="domain" description="Ig-like" evidence="1">
    <location>
        <begin position="1"/>
        <end position="113"/>
    </location>
</feature>
<dbReference type="SMART" id="SM00409">
    <property type="entry name" value="IG"/>
    <property type="match status" value="1"/>
</dbReference>
<dbReference type="Gene3D" id="2.60.40.10">
    <property type="entry name" value="Immunoglobulins"/>
    <property type="match status" value="2"/>
</dbReference>
<accession>A0A3Q3R9L8</accession>
<reference evidence="2" key="2">
    <citation type="submission" date="2025-09" db="UniProtKB">
        <authorList>
            <consortium name="Ensembl"/>
        </authorList>
    </citation>
    <scope>IDENTIFICATION</scope>
</reference>
<name>A0A3Q3R9L8_MONAL</name>
<dbReference type="Proteomes" id="UP000261600">
    <property type="component" value="Unplaced"/>
</dbReference>
<dbReference type="InterPro" id="IPR007110">
    <property type="entry name" value="Ig-like_dom"/>
</dbReference>
<sequence length="231" mass="24883">ALPASTVQVRVGENATLHCPLLDNSTSTAPTLNASSTLSWYRKVAGQSPELLLTVRSTDPSSVTYGSSVGPGKALAGANGSLLLHNSQHSDTAVYYCGISWGDQGVKYVKTLNFLSSSGPSFQILSSALLSQDRRSSHLLVCLLTALNSSAQDVMWWVDDTPVTSSGAQMSLMRSENGGAYSAISVWEVSASDWKSNSTYWCGTIHKEHVYREKLIRGTHCKWRSMLVCGC</sequence>
<evidence type="ECO:0000313" key="2">
    <source>
        <dbReference type="Ensembl" id="ENSMALP00000029692.1"/>
    </source>
</evidence>
<evidence type="ECO:0000313" key="3">
    <source>
        <dbReference type="Proteomes" id="UP000261600"/>
    </source>
</evidence>
<dbReference type="InterPro" id="IPR013106">
    <property type="entry name" value="Ig_V-set"/>
</dbReference>
<dbReference type="Pfam" id="PF07686">
    <property type="entry name" value="V-set"/>
    <property type="match status" value="1"/>
</dbReference>
<dbReference type="InterPro" id="IPR013783">
    <property type="entry name" value="Ig-like_fold"/>
</dbReference>
<reference evidence="2" key="1">
    <citation type="submission" date="2025-08" db="UniProtKB">
        <authorList>
            <consortium name="Ensembl"/>
        </authorList>
    </citation>
    <scope>IDENTIFICATION</scope>
</reference>
<dbReference type="AlphaFoldDB" id="A0A3Q3R9L8"/>
<dbReference type="Ensembl" id="ENSMALT00000030222.1">
    <property type="protein sequence ID" value="ENSMALP00000029692.1"/>
    <property type="gene ID" value="ENSMALG00000020549.1"/>
</dbReference>
<evidence type="ECO:0000259" key="1">
    <source>
        <dbReference type="PROSITE" id="PS50835"/>
    </source>
</evidence>